<feature type="transmembrane region" description="Helical" evidence="13">
    <location>
        <begin position="332"/>
        <end position="351"/>
    </location>
</feature>
<feature type="binding site" evidence="12">
    <location>
        <position position="316"/>
    </location>
    <ligand>
        <name>K(+)</name>
        <dbReference type="ChEBI" id="CHEBI:29103"/>
    </ligand>
</feature>
<feature type="binding site" evidence="12">
    <location>
        <position position="315"/>
    </location>
    <ligand>
        <name>K(+)</name>
        <dbReference type="ChEBI" id="CHEBI:29103"/>
    </ligand>
</feature>
<feature type="transmembrane region" description="Helical" evidence="13">
    <location>
        <begin position="390"/>
        <end position="414"/>
    </location>
</feature>
<keyword evidence="5" id="KW-0997">Cell inner membrane</keyword>
<evidence type="ECO:0000256" key="10">
    <source>
        <dbReference type="ARBA" id="ARBA00023065"/>
    </source>
</evidence>
<proteinExistence type="inferred from homology"/>
<keyword evidence="12" id="KW-0479">Metal-binding</keyword>
<sequence length="488" mass="53023">MMRRIELAVDARAALYLVGGLVKWFSIAFVVPFAYAVFTREPWWPYVLPGALALLGGWVIERAARTERDIGPREGFFVVALAWFTVAALGAMPFVLMGVLRPIDAYFEAMSGFTTTGATVIAHVEGLPRALLLWRAFTQWLGGMGIIVLAVALLPKLGVGGSQLMDAEAPGPTLERLTPRIRETARLLWGIYVGLTALDVLLLVFLGRMSWFDAVAHAFTTLSTGGFSTQDSGFTVFSGAAQWITVLFMAMGGLNFALIYRVVARWQWRSLLTDTEARFYGALLLGATLALWMSIDGGGEGLRHSAFQAVSIMTTTGYASTDFDQWNPAAKIVLLVLMFLGGCAGSTAGSIKVIRTWLVFRFIVRETRNVIHPQAVLPIRVSGRVVSESIVRAVAIFAILYVTIFAFGSVLLLWDSMRAGLKVGIVEAASAVAATLGNVGPGFGIVGPMSTYAELPGTSKILLVFLMWAGRLELFPVIVLFTRSYWKG</sequence>
<reference evidence="14" key="1">
    <citation type="journal article" date="2005" name="Environ. Microbiol.">
        <title>Genetic and functional properties of uncultivated thermophilic crenarchaeotes from a subsurface gold mine as revealed by analysis of genome fragments.</title>
        <authorList>
            <person name="Nunoura T."/>
            <person name="Hirayama H."/>
            <person name="Takami H."/>
            <person name="Oida H."/>
            <person name="Nishi S."/>
            <person name="Shimamura S."/>
            <person name="Suzuki Y."/>
            <person name="Inagaki F."/>
            <person name="Takai K."/>
            <person name="Nealson K.H."/>
            <person name="Horikoshi K."/>
        </authorList>
    </citation>
    <scope>NUCLEOTIDE SEQUENCE</scope>
</reference>
<evidence type="ECO:0000256" key="9">
    <source>
        <dbReference type="ARBA" id="ARBA00022989"/>
    </source>
</evidence>
<dbReference type="AlphaFoldDB" id="H5SU76"/>
<feature type="binding site" evidence="12">
    <location>
        <position position="225"/>
    </location>
    <ligand>
        <name>K(+)</name>
        <dbReference type="ChEBI" id="CHEBI:29103"/>
    </ligand>
</feature>
<feature type="transmembrane region" description="Helical" evidence="13">
    <location>
        <begin position="137"/>
        <end position="155"/>
    </location>
</feature>
<keyword evidence="7 13" id="KW-0812">Transmembrane</keyword>
<accession>H5SU76</accession>
<evidence type="ECO:0000256" key="8">
    <source>
        <dbReference type="ARBA" id="ARBA00022958"/>
    </source>
</evidence>
<evidence type="ECO:0000256" key="12">
    <source>
        <dbReference type="PIRSR" id="PIRSR006247-1"/>
    </source>
</evidence>
<keyword evidence="11 13" id="KW-0472">Membrane</keyword>
<evidence type="ECO:0000256" key="11">
    <source>
        <dbReference type="ARBA" id="ARBA00023136"/>
    </source>
</evidence>
<evidence type="ECO:0000313" key="14">
    <source>
        <dbReference type="EMBL" id="BAL60076.1"/>
    </source>
</evidence>
<dbReference type="PANTHER" id="PTHR32024">
    <property type="entry name" value="TRK SYSTEM POTASSIUM UPTAKE PROTEIN TRKG-RELATED"/>
    <property type="match status" value="1"/>
</dbReference>
<keyword evidence="3" id="KW-0813">Transport</keyword>
<dbReference type="PIRSF" id="PIRSF006247">
    <property type="entry name" value="TrkH"/>
    <property type="match status" value="1"/>
</dbReference>
<dbReference type="GO" id="GO:0046872">
    <property type="term" value="F:metal ion binding"/>
    <property type="evidence" value="ECO:0007669"/>
    <property type="project" value="UniProtKB-KW"/>
</dbReference>
<feature type="transmembrane region" description="Helical" evidence="13">
    <location>
        <begin position="76"/>
        <end position="100"/>
    </location>
</feature>
<keyword evidence="8 12" id="KW-0630">Potassium</keyword>
<evidence type="ECO:0000256" key="2">
    <source>
        <dbReference type="ARBA" id="ARBA00009137"/>
    </source>
</evidence>
<dbReference type="GO" id="GO:0005886">
    <property type="term" value="C:plasma membrane"/>
    <property type="evidence" value="ECO:0007669"/>
    <property type="project" value="UniProtKB-SubCell"/>
</dbReference>
<evidence type="ECO:0000256" key="7">
    <source>
        <dbReference type="ARBA" id="ARBA00022692"/>
    </source>
</evidence>
<organism evidence="14">
    <name type="scientific">Acetithermum autotrophicum</name>
    <dbReference type="NCBI Taxonomy" id="1446466"/>
    <lineage>
        <taxon>Bacteria</taxon>
        <taxon>Candidatus Bipolaricaulota</taxon>
        <taxon>Candidatus Acetithermum</taxon>
    </lineage>
</organism>
<reference evidence="14" key="2">
    <citation type="journal article" date="2012" name="PLoS ONE">
        <title>A Deeply Branching Thermophilic Bacterium with an Ancient Acetyl-CoA Pathway Dominates a Subsurface Ecosystem.</title>
        <authorList>
            <person name="Takami H."/>
            <person name="Noguchi H."/>
            <person name="Takaki Y."/>
            <person name="Uchiyama I."/>
            <person name="Toyoda A."/>
            <person name="Nishi S."/>
            <person name="Chee G.-J."/>
            <person name="Arai W."/>
            <person name="Nunoura T."/>
            <person name="Itoh T."/>
            <person name="Hattori M."/>
            <person name="Takai K."/>
        </authorList>
    </citation>
    <scope>NUCLEOTIDE SEQUENCE</scope>
</reference>
<dbReference type="InterPro" id="IPR003445">
    <property type="entry name" value="Cat_transpt"/>
</dbReference>
<dbReference type="GO" id="GO:0015379">
    <property type="term" value="F:potassium:chloride symporter activity"/>
    <property type="evidence" value="ECO:0007669"/>
    <property type="project" value="InterPro"/>
</dbReference>
<evidence type="ECO:0000256" key="5">
    <source>
        <dbReference type="ARBA" id="ARBA00022519"/>
    </source>
</evidence>
<comment type="similarity">
    <text evidence="2">Belongs to the TrkH potassium transport family.</text>
</comment>
<protein>
    <submittedName>
        <fullName evidence="14">Trk system potassium uptake protein TrkH</fullName>
    </submittedName>
</protein>
<feature type="transmembrane region" description="Helical" evidence="13">
    <location>
        <begin position="12"/>
        <end position="37"/>
    </location>
</feature>
<evidence type="ECO:0000256" key="3">
    <source>
        <dbReference type="ARBA" id="ARBA00022448"/>
    </source>
</evidence>
<evidence type="ECO:0000256" key="13">
    <source>
        <dbReference type="SAM" id="Phobius"/>
    </source>
</evidence>
<feature type="transmembrane region" description="Helical" evidence="13">
    <location>
        <begin position="461"/>
        <end position="482"/>
    </location>
</feature>
<keyword evidence="9 13" id="KW-1133">Transmembrane helix</keyword>
<dbReference type="Pfam" id="PF02386">
    <property type="entry name" value="TrkH"/>
    <property type="match status" value="1"/>
</dbReference>
<feature type="binding site" evidence="12">
    <location>
        <position position="438"/>
    </location>
    <ligand>
        <name>K(+)</name>
        <dbReference type="ChEBI" id="CHEBI:29103"/>
    </ligand>
</feature>
<keyword evidence="4" id="KW-1003">Cell membrane</keyword>
<feature type="transmembrane region" description="Helical" evidence="13">
    <location>
        <begin position="187"/>
        <end position="206"/>
    </location>
</feature>
<feature type="binding site" evidence="12">
    <location>
        <position position="439"/>
    </location>
    <ligand>
        <name>K(+)</name>
        <dbReference type="ChEBI" id="CHEBI:29103"/>
    </ligand>
</feature>
<feature type="binding site" evidence="12">
    <location>
        <position position="116"/>
    </location>
    <ligand>
        <name>K(+)</name>
        <dbReference type="ChEBI" id="CHEBI:29103"/>
    </ligand>
</feature>
<name>H5SU76_ACEAU</name>
<dbReference type="PANTHER" id="PTHR32024:SF2">
    <property type="entry name" value="TRK SYSTEM POTASSIUM UPTAKE PROTEIN TRKG-RELATED"/>
    <property type="match status" value="1"/>
</dbReference>
<feature type="binding site" evidence="12">
    <location>
        <position position="115"/>
    </location>
    <ligand>
        <name>K(+)</name>
        <dbReference type="ChEBI" id="CHEBI:29103"/>
    </ligand>
</feature>
<feature type="transmembrane region" description="Helical" evidence="13">
    <location>
        <begin position="275"/>
        <end position="295"/>
    </location>
</feature>
<feature type="transmembrane region" description="Helical" evidence="13">
    <location>
        <begin position="43"/>
        <end position="64"/>
    </location>
</feature>
<keyword evidence="10" id="KW-0406">Ion transport</keyword>
<comment type="subcellular location">
    <subcellularLocation>
        <location evidence="1">Cell inner membrane</location>
        <topology evidence="1">Multi-pass membrane protein</topology>
    </subcellularLocation>
</comment>
<feature type="transmembrane region" description="Helical" evidence="13">
    <location>
        <begin position="240"/>
        <end position="263"/>
    </location>
</feature>
<gene>
    <name evidence="14" type="ORF">HGMM_OP4C712</name>
</gene>
<keyword evidence="6" id="KW-0633">Potassium transport</keyword>
<dbReference type="InterPro" id="IPR004772">
    <property type="entry name" value="TrkH"/>
</dbReference>
<evidence type="ECO:0000256" key="6">
    <source>
        <dbReference type="ARBA" id="ARBA00022538"/>
    </source>
</evidence>
<evidence type="ECO:0000256" key="1">
    <source>
        <dbReference type="ARBA" id="ARBA00004429"/>
    </source>
</evidence>
<evidence type="ECO:0000256" key="4">
    <source>
        <dbReference type="ARBA" id="ARBA00022475"/>
    </source>
</evidence>
<dbReference type="EMBL" id="AP011803">
    <property type="protein sequence ID" value="BAL60076.1"/>
    <property type="molecule type" value="Genomic_DNA"/>
</dbReference>